<dbReference type="InterPro" id="IPR043129">
    <property type="entry name" value="ATPase_NBD"/>
</dbReference>
<dbReference type="EMBL" id="NMWU01000008">
    <property type="protein sequence ID" value="PLS31555.1"/>
    <property type="molecule type" value="Genomic_DNA"/>
</dbReference>
<dbReference type="Pfam" id="PF00480">
    <property type="entry name" value="ROK"/>
    <property type="match status" value="1"/>
</dbReference>
<organism evidence="2 3">
    <name type="scientific">Bifidobacterium margollesii</name>
    <dbReference type="NCBI Taxonomy" id="2020964"/>
    <lineage>
        <taxon>Bacteria</taxon>
        <taxon>Bacillati</taxon>
        <taxon>Actinomycetota</taxon>
        <taxon>Actinomycetes</taxon>
        <taxon>Bifidobacteriales</taxon>
        <taxon>Bifidobacteriaceae</taxon>
        <taxon>Bifidobacterium</taxon>
    </lineage>
</organism>
<accession>A0A2N5JBH5</accession>
<dbReference type="Proteomes" id="UP000235050">
    <property type="component" value="Unassembled WGS sequence"/>
</dbReference>
<sequence>MIAPGSTHASMAELNRSRIIRLLHLNGVSSRAHIARELSLTPAAITKITAQLIDMGIISETGTLDGIKKRRSIGLKLNESKYRVIGVKFARSIIQIGVFDLGGNLESVQTLPPVNNDDIPGTLEDITVRVNHLLELDPSIVAIGMAVPGPYLRDEGRIAVVTSMIGWQNVNFLDEYEHAFRVPVFIEQDARAGALAQSLFNPNASSNNLAYYLVGEGVGLGLMDHGNLINGEVGAATEIGHISIDVNGEPCECGNRGCLERYCSAVRMHRIIDESGLIDGSASMTHADACLALFSHLGNGDAYDKLLHDLATYVGYGCVMIINAFNPRQIVIGDILSQAGQPLLDTVKQVVAQRVIPTLSESTEILLSDLPADATLSGAAAVAAAQFLEHPTEFVEQQEPPVS</sequence>
<evidence type="ECO:0000313" key="2">
    <source>
        <dbReference type="EMBL" id="PLS31555.1"/>
    </source>
</evidence>
<dbReference type="InterPro" id="IPR036390">
    <property type="entry name" value="WH_DNA-bd_sf"/>
</dbReference>
<dbReference type="OrthoDB" id="5174513at2"/>
<protein>
    <submittedName>
        <fullName evidence="2">NagC family transcriptional regulator</fullName>
    </submittedName>
</protein>
<dbReference type="Gene3D" id="3.30.420.40">
    <property type="match status" value="2"/>
</dbReference>
<dbReference type="PROSITE" id="PS01125">
    <property type="entry name" value="ROK"/>
    <property type="match status" value="1"/>
</dbReference>
<name>A0A2N5JBH5_9BIFI</name>
<comment type="caution">
    <text evidence="2">The sequence shown here is derived from an EMBL/GenBank/DDBJ whole genome shotgun (WGS) entry which is preliminary data.</text>
</comment>
<proteinExistence type="inferred from homology"/>
<dbReference type="SUPFAM" id="SSF53067">
    <property type="entry name" value="Actin-like ATPase domain"/>
    <property type="match status" value="1"/>
</dbReference>
<dbReference type="PANTHER" id="PTHR18964:SF149">
    <property type="entry name" value="BIFUNCTIONAL UDP-N-ACETYLGLUCOSAMINE 2-EPIMERASE_N-ACETYLMANNOSAMINE KINASE"/>
    <property type="match status" value="1"/>
</dbReference>
<dbReference type="InterPro" id="IPR036388">
    <property type="entry name" value="WH-like_DNA-bd_sf"/>
</dbReference>
<dbReference type="InterPro" id="IPR000600">
    <property type="entry name" value="ROK"/>
</dbReference>
<dbReference type="PANTHER" id="PTHR18964">
    <property type="entry name" value="ROK (REPRESSOR, ORF, KINASE) FAMILY"/>
    <property type="match status" value="1"/>
</dbReference>
<evidence type="ECO:0000256" key="1">
    <source>
        <dbReference type="ARBA" id="ARBA00006479"/>
    </source>
</evidence>
<dbReference type="SUPFAM" id="SSF46785">
    <property type="entry name" value="Winged helix' DNA-binding domain"/>
    <property type="match status" value="1"/>
</dbReference>
<reference evidence="2 3" key="1">
    <citation type="submission" date="2017-07" db="EMBL/GenBank/DDBJ databases">
        <title>Bifidobacterium novel species.</title>
        <authorList>
            <person name="Lugli G.A."/>
            <person name="Milani C."/>
            <person name="Duranti S."/>
            <person name="Mangifesta M."/>
        </authorList>
    </citation>
    <scope>NUCLEOTIDE SEQUENCE [LARGE SCALE GENOMIC DNA]</scope>
    <source>
        <strain evidence="3">Uis1B</strain>
    </source>
</reference>
<keyword evidence="3" id="KW-1185">Reference proteome</keyword>
<evidence type="ECO:0000313" key="3">
    <source>
        <dbReference type="Proteomes" id="UP000235050"/>
    </source>
</evidence>
<dbReference type="AlphaFoldDB" id="A0A2N5JBH5"/>
<dbReference type="Gene3D" id="1.10.10.10">
    <property type="entry name" value="Winged helix-like DNA-binding domain superfamily/Winged helix DNA-binding domain"/>
    <property type="match status" value="1"/>
</dbReference>
<gene>
    <name evidence="2" type="ORF">Uis1B_0546</name>
</gene>
<dbReference type="InterPro" id="IPR049874">
    <property type="entry name" value="ROK_cs"/>
</dbReference>
<comment type="similarity">
    <text evidence="1">Belongs to the ROK (NagC/XylR) family.</text>
</comment>